<evidence type="ECO:0000256" key="1">
    <source>
        <dbReference type="SAM" id="MobiDB-lite"/>
    </source>
</evidence>
<name>A0ABR3VSK5_9PEZI</name>
<feature type="compositionally biased region" description="Low complexity" evidence="1">
    <location>
        <begin position="145"/>
        <end position="155"/>
    </location>
</feature>
<dbReference type="Proteomes" id="UP001586593">
    <property type="component" value="Unassembled WGS sequence"/>
</dbReference>
<proteinExistence type="predicted"/>
<evidence type="ECO:0000313" key="3">
    <source>
        <dbReference type="Proteomes" id="UP001586593"/>
    </source>
</evidence>
<organism evidence="2 3">
    <name type="scientific">Phialemonium thermophilum</name>
    <dbReference type="NCBI Taxonomy" id="223376"/>
    <lineage>
        <taxon>Eukaryota</taxon>
        <taxon>Fungi</taxon>
        <taxon>Dikarya</taxon>
        <taxon>Ascomycota</taxon>
        <taxon>Pezizomycotina</taxon>
        <taxon>Sordariomycetes</taxon>
        <taxon>Sordariomycetidae</taxon>
        <taxon>Cephalothecales</taxon>
        <taxon>Cephalothecaceae</taxon>
        <taxon>Phialemonium</taxon>
    </lineage>
</organism>
<feature type="region of interest" description="Disordered" evidence="1">
    <location>
        <begin position="97"/>
        <end position="121"/>
    </location>
</feature>
<protein>
    <submittedName>
        <fullName evidence="2">Uncharacterized protein</fullName>
    </submittedName>
</protein>
<reference evidence="2 3" key="1">
    <citation type="journal article" date="2024" name="Commun. Biol.">
        <title>Comparative genomic analysis of thermophilic fungi reveals convergent evolutionary adaptations and gene losses.</title>
        <authorList>
            <person name="Steindorff A.S."/>
            <person name="Aguilar-Pontes M.V."/>
            <person name="Robinson A.J."/>
            <person name="Andreopoulos B."/>
            <person name="LaButti K."/>
            <person name="Kuo A."/>
            <person name="Mondo S."/>
            <person name="Riley R."/>
            <person name="Otillar R."/>
            <person name="Haridas S."/>
            <person name="Lipzen A."/>
            <person name="Grimwood J."/>
            <person name="Schmutz J."/>
            <person name="Clum A."/>
            <person name="Reid I.D."/>
            <person name="Moisan M.C."/>
            <person name="Butler G."/>
            <person name="Nguyen T.T.M."/>
            <person name="Dewar K."/>
            <person name="Conant G."/>
            <person name="Drula E."/>
            <person name="Henrissat B."/>
            <person name="Hansel C."/>
            <person name="Singer S."/>
            <person name="Hutchinson M.I."/>
            <person name="de Vries R.P."/>
            <person name="Natvig D.O."/>
            <person name="Powell A.J."/>
            <person name="Tsang A."/>
            <person name="Grigoriev I.V."/>
        </authorList>
    </citation>
    <scope>NUCLEOTIDE SEQUENCE [LARGE SCALE GENOMIC DNA]</scope>
    <source>
        <strain evidence="2 3">ATCC 24622</strain>
    </source>
</reference>
<gene>
    <name evidence="2" type="ORF">VTK73DRAFT_2074</name>
</gene>
<dbReference type="EMBL" id="JAZHXJ010001555">
    <property type="protein sequence ID" value="KAL1844658.1"/>
    <property type="molecule type" value="Genomic_DNA"/>
</dbReference>
<accession>A0ABR3VSK5</accession>
<feature type="region of interest" description="Disordered" evidence="1">
    <location>
        <begin position="58"/>
        <end position="82"/>
    </location>
</feature>
<evidence type="ECO:0000313" key="2">
    <source>
        <dbReference type="EMBL" id="KAL1844658.1"/>
    </source>
</evidence>
<feature type="compositionally biased region" description="Basic residues" evidence="1">
    <location>
        <begin position="61"/>
        <end position="75"/>
    </location>
</feature>
<sequence>MGEIQSCDNVVFPRPGMGTVGLEPSAWLHCGWCCEARVLEIVKTPRMARSLRVALGLQNRGGKKSKRKEKRRTKKATCTEHGGICNASRPSIRLTRSQLQSKVRATGPSMSRDGPRKKTTSVHANRVDLPRHEGIQNVPLSPTMHGGRLSSGRLSSGRHRAGPRVEGRPPGADGWICRPSAAPR</sequence>
<keyword evidence="3" id="KW-1185">Reference proteome</keyword>
<comment type="caution">
    <text evidence="2">The sequence shown here is derived from an EMBL/GenBank/DDBJ whole genome shotgun (WGS) entry which is preliminary data.</text>
</comment>
<feature type="region of interest" description="Disordered" evidence="1">
    <location>
        <begin position="134"/>
        <end position="184"/>
    </location>
</feature>